<feature type="compositionally biased region" description="Polar residues" evidence="1">
    <location>
        <begin position="117"/>
        <end position="131"/>
    </location>
</feature>
<feature type="region of interest" description="Disordered" evidence="1">
    <location>
        <begin position="93"/>
        <end position="195"/>
    </location>
</feature>
<dbReference type="Pfam" id="PF14325">
    <property type="entry name" value="DUF4383"/>
    <property type="match status" value="1"/>
</dbReference>
<sequence length="195" mass="20564">MLLGIFQVSWLHNIVHLLYGVAGLALTRSAAGARSFLLWGGLVYLVLWIYGLLVGPESPANVVPVNTADDWLHLVLGVTMVGLSFLRRDTHDRSATRNTTGRPTDHQLLAGERDSGDQSAVSTSTGLTAPSSGRPPALPVRSVSCGAGGHLPLPRSRRRSGRDDGLSLRSPCGTSDRPSAEPAGSGGGPGSRRRR</sequence>
<name>A0A6N8GUN8_9MICC</name>
<keyword evidence="4" id="KW-1185">Reference proteome</keyword>
<keyword evidence="2" id="KW-0812">Transmembrane</keyword>
<evidence type="ECO:0000313" key="4">
    <source>
        <dbReference type="Proteomes" id="UP000436989"/>
    </source>
</evidence>
<gene>
    <name evidence="3" type="ORF">GMA12_16050</name>
</gene>
<evidence type="ECO:0000256" key="1">
    <source>
        <dbReference type="SAM" id="MobiDB-lite"/>
    </source>
</evidence>
<feature type="compositionally biased region" description="Gly residues" evidence="1">
    <location>
        <begin position="184"/>
        <end position="195"/>
    </location>
</feature>
<evidence type="ECO:0000313" key="3">
    <source>
        <dbReference type="EMBL" id="MUN64635.1"/>
    </source>
</evidence>
<reference evidence="3 4" key="1">
    <citation type="submission" date="2019-12" db="EMBL/GenBank/DDBJ databases">
        <authorList>
            <person name="Shi Y."/>
        </authorList>
    </citation>
    <scope>NUCLEOTIDE SEQUENCE [LARGE SCALE GENOMIC DNA]</scope>
    <source>
        <strain evidence="3 4">JCM 17929</strain>
    </source>
</reference>
<accession>A0A6N8GUN8</accession>
<feature type="transmembrane region" description="Helical" evidence="2">
    <location>
        <begin position="33"/>
        <end position="51"/>
    </location>
</feature>
<feature type="transmembrane region" description="Helical" evidence="2">
    <location>
        <begin position="6"/>
        <end position="26"/>
    </location>
</feature>
<feature type="transmembrane region" description="Helical" evidence="2">
    <location>
        <begin position="71"/>
        <end position="87"/>
    </location>
</feature>
<organism evidence="3 4">
    <name type="scientific">Kocuria sediminis</name>
    <dbReference type="NCBI Taxonomy" id="1038857"/>
    <lineage>
        <taxon>Bacteria</taxon>
        <taxon>Bacillati</taxon>
        <taxon>Actinomycetota</taxon>
        <taxon>Actinomycetes</taxon>
        <taxon>Micrococcales</taxon>
        <taxon>Micrococcaceae</taxon>
        <taxon>Kocuria</taxon>
    </lineage>
</organism>
<keyword evidence="2" id="KW-1133">Transmembrane helix</keyword>
<proteinExistence type="predicted"/>
<dbReference type="AlphaFoldDB" id="A0A6N8GUN8"/>
<dbReference type="Proteomes" id="UP000436989">
    <property type="component" value="Unassembled WGS sequence"/>
</dbReference>
<dbReference type="EMBL" id="WOGU01000016">
    <property type="protein sequence ID" value="MUN64635.1"/>
    <property type="molecule type" value="Genomic_DNA"/>
</dbReference>
<comment type="caution">
    <text evidence="3">The sequence shown here is derived from an EMBL/GenBank/DDBJ whole genome shotgun (WGS) entry which is preliminary data.</text>
</comment>
<keyword evidence="2" id="KW-0472">Membrane</keyword>
<evidence type="ECO:0000256" key="2">
    <source>
        <dbReference type="SAM" id="Phobius"/>
    </source>
</evidence>
<protein>
    <submittedName>
        <fullName evidence="3">DUF4383 domain-containing protein</fullName>
    </submittedName>
</protein>